<keyword evidence="7" id="KW-0732">Signal</keyword>
<dbReference type="InterPro" id="IPR039426">
    <property type="entry name" value="TonB-dep_rcpt-like"/>
</dbReference>
<dbReference type="PROSITE" id="PS52016">
    <property type="entry name" value="TONB_DEPENDENT_REC_3"/>
    <property type="match status" value="1"/>
</dbReference>
<accession>A0A561XI77</accession>
<dbReference type="NCBIfam" id="TIGR01783">
    <property type="entry name" value="TonB-siderophor"/>
    <property type="match status" value="1"/>
</dbReference>
<dbReference type="GO" id="GO:0038023">
    <property type="term" value="F:signaling receptor activity"/>
    <property type="evidence" value="ECO:0007669"/>
    <property type="project" value="InterPro"/>
</dbReference>
<dbReference type="PANTHER" id="PTHR32552">
    <property type="entry name" value="FERRICHROME IRON RECEPTOR-RELATED"/>
    <property type="match status" value="1"/>
</dbReference>
<comment type="caution">
    <text evidence="19">The sequence shown here is derived from an EMBL/GenBank/DDBJ whole genome shotgun (WGS) entry which is preliminary data.</text>
</comment>
<keyword evidence="3 14" id="KW-0813">Transport</keyword>
<reference evidence="19 20" key="1">
    <citation type="journal article" date="2015" name="Stand. Genomic Sci.">
        <title>Genomic Encyclopedia of Bacterial and Archaeal Type Strains, Phase III: the genomes of soil and plant-associated and newly described type strains.</title>
        <authorList>
            <person name="Whitman W.B."/>
            <person name="Woyke T."/>
            <person name="Klenk H.P."/>
            <person name="Zhou Y."/>
            <person name="Lilburn T.G."/>
            <person name="Beck B.J."/>
            <person name="De Vos P."/>
            <person name="Vandamme P."/>
            <person name="Eisen J.A."/>
            <person name="Garrity G."/>
            <person name="Hugenholtz P."/>
            <person name="Kyrpides N.C."/>
        </authorList>
    </citation>
    <scope>NUCLEOTIDE SEQUENCE [LARGE SCALE GENOMIC DNA]</scope>
    <source>
        <strain evidence="19 20">DSM 64</strain>
    </source>
</reference>
<keyword evidence="4 14" id="KW-1134">Transmembrane beta strand</keyword>
<evidence type="ECO:0000313" key="19">
    <source>
        <dbReference type="EMBL" id="TWG35826.1"/>
    </source>
</evidence>
<proteinExistence type="inferred from homology"/>
<dbReference type="InterPro" id="IPR036942">
    <property type="entry name" value="Beta-barrel_TonB_sf"/>
</dbReference>
<evidence type="ECO:0000256" key="7">
    <source>
        <dbReference type="ARBA" id="ARBA00022729"/>
    </source>
</evidence>
<dbReference type="GO" id="GO:0015891">
    <property type="term" value="P:siderophore transport"/>
    <property type="evidence" value="ECO:0007669"/>
    <property type="project" value="InterPro"/>
</dbReference>
<evidence type="ECO:0000256" key="6">
    <source>
        <dbReference type="ARBA" id="ARBA00022692"/>
    </source>
</evidence>
<name>A0A561XI77_ACIDE</name>
<evidence type="ECO:0000256" key="10">
    <source>
        <dbReference type="ARBA" id="ARBA00023077"/>
    </source>
</evidence>
<dbReference type="PROSITE" id="PS01156">
    <property type="entry name" value="TONB_DEPENDENT_REC_2"/>
    <property type="match status" value="1"/>
</dbReference>
<evidence type="ECO:0000313" key="20">
    <source>
        <dbReference type="Proteomes" id="UP000321485"/>
    </source>
</evidence>
<evidence type="ECO:0000256" key="11">
    <source>
        <dbReference type="ARBA" id="ARBA00023136"/>
    </source>
</evidence>
<organism evidence="19 20">
    <name type="scientific">Acidovorax delafieldii</name>
    <name type="common">Pseudomonas delafieldii</name>
    <dbReference type="NCBI Taxonomy" id="47920"/>
    <lineage>
        <taxon>Bacteria</taxon>
        <taxon>Pseudomonadati</taxon>
        <taxon>Pseudomonadota</taxon>
        <taxon>Betaproteobacteria</taxon>
        <taxon>Burkholderiales</taxon>
        <taxon>Comamonadaceae</taxon>
        <taxon>Acidovorax</taxon>
    </lineage>
</organism>
<dbReference type="Gene3D" id="2.170.130.10">
    <property type="entry name" value="TonB-dependent receptor, plug domain"/>
    <property type="match status" value="1"/>
</dbReference>
<evidence type="ECO:0000256" key="12">
    <source>
        <dbReference type="ARBA" id="ARBA00023170"/>
    </source>
</evidence>
<dbReference type="SUPFAM" id="SSF56935">
    <property type="entry name" value="Porins"/>
    <property type="match status" value="1"/>
</dbReference>
<evidence type="ECO:0000256" key="5">
    <source>
        <dbReference type="ARBA" id="ARBA00022496"/>
    </source>
</evidence>
<keyword evidence="10 16" id="KW-0798">TonB box</keyword>
<dbReference type="Proteomes" id="UP000321485">
    <property type="component" value="Unassembled WGS sequence"/>
</dbReference>
<feature type="domain" description="TonB-dependent receptor-like beta-barrel" evidence="17">
    <location>
        <begin position="280"/>
        <end position="719"/>
    </location>
</feature>
<comment type="similarity">
    <text evidence="2 14 16">Belongs to the TonB-dependent receptor family.</text>
</comment>
<comment type="subcellular location">
    <subcellularLocation>
        <location evidence="1 14">Cell outer membrane</location>
        <topology evidence="1 14">Multi-pass membrane protein</topology>
    </subcellularLocation>
</comment>
<evidence type="ECO:0000256" key="1">
    <source>
        <dbReference type="ARBA" id="ARBA00004571"/>
    </source>
</evidence>
<evidence type="ECO:0000256" key="15">
    <source>
        <dbReference type="PROSITE-ProRule" id="PRU10144"/>
    </source>
</evidence>
<sequence length="749" mass="80776">MAALSLQDKSVFMSRISFASRSAAASPRLPLSPLCLGVLATCALSSVAAHAQTNTPPTMQAVDVVDAAASPNGKLGLDTPVDTGSRLGLTARENPASVTVVDRATIDARGAQDTQEILRAVPGVVAHNAPGSMSAHYRGFTSNSVAQLYNGINPQYGSATRAVDAWIYDRVEAIGGASSFLYGSGGLGGSINYITKTAERSDFAEGQLRLGSYDMKEVSVGLNRRIAGGDGSAGPAHYARIDLNHRDAGSWTEGTKTQSTQLATSLLSDLGGGFSHTLAYEYQKDHVDRPYWGTPVLNPAVGALHIDPATRFKNYNSADGMYEHRVQWLRSVAQWRASDALQLKNTFYVYDALRDYRNVEIYTFNAANTTVTRTSPLLQRHDQQLVGDRLEGTYQGQLAGRKSDWAFGLDVSVNKQTRFPFGPSVTVSTVNPYHFSTENFFDIPGMSPVLNPDKDNKIANTALYLENRTAVVPGLNLITALRHERIDLDLVNRRAVTATAPATFSRSYSPTTGRLGVVWDIAPGANLYAQASNAADPPSGSLASASFSDVRNNSELTTGRQIEVGSKFDFWDGKGSATVAAFDIRRKNIASQDPSNPNLTVLVGEQSSKGIELSAGIRPTPQWQLQGNLALTRARYENFVQGGVSRAGNVPQLVPQQVANLWASYAITPTVTASVGVRHVGKVYGNAANTKFWPSYTLLDLGLAWKVNKTTTLTTRVRNATDRIYAAETRDQVYLGAPRTLDVTLHTAF</sequence>
<evidence type="ECO:0000256" key="14">
    <source>
        <dbReference type="PROSITE-ProRule" id="PRU01360"/>
    </source>
</evidence>
<dbReference type="GO" id="GO:0009279">
    <property type="term" value="C:cell outer membrane"/>
    <property type="evidence" value="ECO:0007669"/>
    <property type="project" value="UniProtKB-SubCell"/>
</dbReference>
<dbReference type="InterPro" id="IPR012910">
    <property type="entry name" value="Plug_dom"/>
</dbReference>
<evidence type="ECO:0000256" key="9">
    <source>
        <dbReference type="ARBA" id="ARBA00023065"/>
    </source>
</evidence>
<protein>
    <submittedName>
        <fullName evidence="19">Iron complex outermembrane receptor protein</fullName>
    </submittedName>
</protein>
<keyword evidence="13 14" id="KW-0998">Cell outer membrane</keyword>
<evidence type="ECO:0000256" key="16">
    <source>
        <dbReference type="RuleBase" id="RU003357"/>
    </source>
</evidence>
<feature type="short sequence motif" description="TonB C-terminal box" evidence="15">
    <location>
        <begin position="732"/>
        <end position="749"/>
    </location>
</feature>
<dbReference type="Pfam" id="PF07715">
    <property type="entry name" value="Plug"/>
    <property type="match status" value="1"/>
</dbReference>
<evidence type="ECO:0000259" key="18">
    <source>
        <dbReference type="Pfam" id="PF07715"/>
    </source>
</evidence>
<dbReference type="InterPro" id="IPR000531">
    <property type="entry name" value="Beta-barrel_TonB"/>
</dbReference>
<evidence type="ECO:0000256" key="2">
    <source>
        <dbReference type="ARBA" id="ARBA00009810"/>
    </source>
</evidence>
<keyword evidence="6 14" id="KW-0812">Transmembrane</keyword>
<keyword evidence="11 14" id="KW-0472">Membrane</keyword>
<feature type="domain" description="TonB-dependent receptor plug" evidence="18">
    <location>
        <begin position="91"/>
        <end position="189"/>
    </location>
</feature>
<dbReference type="GO" id="GO:0015344">
    <property type="term" value="F:siderophore uptake transmembrane transporter activity"/>
    <property type="evidence" value="ECO:0007669"/>
    <property type="project" value="TreeGrafter"/>
</dbReference>
<keyword evidence="8" id="KW-0408">Iron</keyword>
<evidence type="ECO:0000259" key="17">
    <source>
        <dbReference type="Pfam" id="PF00593"/>
    </source>
</evidence>
<dbReference type="InterPro" id="IPR010917">
    <property type="entry name" value="TonB_rcpt_CS"/>
</dbReference>
<gene>
    <name evidence="19" type="ORF">ATF69_3392</name>
</gene>
<evidence type="ECO:0000256" key="8">
    <source>
        <dbReference type="ARBA" id="ARBA00023004"/>
    </source>
</evidence>
<evidence type="ECO:0000256" key="4">
    <source>
        <dbReference type="ARBA" id="ARBA00022452"/>
    </source>
</evidence>
<dbReference type="AlphaFoldDB" id="A0A561XI77"/>
<dbReference type="Gene3D" id="2.40.170.20">
    <property type="entry name" value="TonB-dependent receptor, beta-barrel domain"/>
    <property type="match status" value="1"/>
</dbReference>
<dbReference type="PANTHER" id="PTHR32552:SF84">
    <property type="entry name" value="TONB-DEPENDENT RECEPTOR-RELATED"/>
    <property type="match status" value="1"/>
</dbReference>
<dbReference type="CDD" id="cd01347">
    <property type="entry name" value="ligand_gated_channel"/>
    <property type="match status" value="1"/>
</dbReference>
<dbReference type="EMBL" id="VJWE01000015">
    <property type="protein sequence ID" value="TWG35826.1"/>
    <property type="molecule type" value="Genomic_DNA"/>
</dbReference>
<keyword evidence="9" id="KW-0406">Ion transport</keyword>
<keyword evidence="12 19" id="KW-0675">Receptor</keyword>
<dbReference type="Pfam" id="PF00593">
    <property type="entry name" value="TonB_dep_Rec_b-barrel"/>
    <property type="match status" value="1"/>
</dbReference>
<dbReference type="InterPro" id="IPR037066">
    <property type="entry name" value="Plug_dom_sf"/>
</dbReference>
<evidence type="ECO:0000256" key="13">
    <source>
        <dbReference type="ARBA" id="ARBA00023237"/>
    </source>
</evidence>
<evidence type="ECO:0000256" key="3">
    <source>
        <dbReference type="ARBA" id="ARBA00022448"/>
    </source>
</evidence>
<dbReference type="InterPro" id="IPR010105">
    <property type="entry name" value="TonB_sidphr_rcpt"/>
</dbReference>
<keyword evidence="5" id="KW-0410">Iron transport</keyword>